<dbReference type="GO" id="GO:0008061">
    <property type="term" value="F:chitin binding"/>
    <property type="evidence" value="ECO:0007669"/>
    <property type="project" value="InterPro"/>
</dbReference>
<dbReference type="InterPro" id="IPR002557">
    <property type="entry name" value="Chitin-bd_dom"/>
</dbReference>
<keyword evidence="4" id="KW-1185">Reference proteome</keyword>
<evidence type="ECO:0000313" key="4">
    <source>
        <dbReference type="Proteomes" id="UP001286313"/>
    </source>
</evidence>
<dbReference type="GO" id="GO:0005576">
    <property type="term" value="C:extracellular region"/>
    <property type="evidence" value="ECO:0007669"/>
    <property type="project" value="InterPro"/>
</dbReference>
<dbReference type="EMBL" id="JAWQEG010004714">
    <property type="protein sequence ID" value="KAK3860504.1"/>
    <property type="molecule type" value="Genomic_DNA"/>
</dbReference>
<feature type="region of interest" description="Disordered" evidence="1">
    <location>
        <begin position="1"/>
        <end position="37"/>
    </location>
</feature>
<feature type="domain" description="Chitin-binding type-2" evidence="2">
    <location>
        <begin position="187"/>
        <end position="243"/>
    </location>
</feature>
<protein>
    <recommendedName>
        <fullName evidence="2">Chitin-binding type-2 domain-containing protein</fullName>
    </recommendedName>
</protein>
<dbReference type="Proteomes" id="UP001286313">
    <property type="component" value="Unassembled WGS sequence"/>
</dbReference>
<reference evidence="3" key="1">
    <citation type="submission" date="2023-10" db="EMBL/GenBank/DDBJ databases">
        <title>Genome assemblies of two species of porcelain crab, Petrolisthes cinctipes and Petrolisthes manimaculis (Anomura: Porcellanidae).</title>
        <authorList>
            <person name="Angst P."/>
        </authorList>
    </citation>
    <scope>NUCLEOTIDE SEQUENCE</scope>
    <source>
        <strain evidence="3">PB745_01</strain>
        <tissue evidence="3">Gill</tissue>
    </source>
</reference>
<name>A0AAE1ES42_PETCI</name>
<organism evidence="3 4">
    <name type="scientific">Petrolisthes cinctipes</name>
    <name type="common">Flat porcelain crab</name>
    <dbReference type="NCBI Taxonomy" id="88211"/>
    <lineage>
        <taxon>Eukaryota</taxon>
        <taxon>Metazoa</taxon>
        <taxon>Ecdysozoa</taxon>
        <taxon>Arthropoda</taxon>
        <taxon>Crustacea</taxon>
        <taxon>Multicrustacea</taxon>
        <taxon>Malacostraca</taxon>
        <taxon>Eumalacostraca</taxon>
        <taxon>Eucarida</taxon>
        <taxon>Decapoda</taxon>
        <taxon>Pleocyemata</taxon>
        <taxon>Anomura</taxon>
        <taxon>Galatheoidea</taxon>
        <taxon>Porcellanidae</taxon>
        <taxon>Petrolisthes</taxon>
    </lineage>
</organism>
<dbReference type="Pfam" id="PF01607">
    <property type="entry name" value="CBM_14"/>
    <property type="match status" value="3"/>
</dbReference>
<sequence>HTTPSHTSPSPPTSLSLTYLSTPPLHLPHSPSHTSQLHPTTLSLTYLSPTSLSLTYLSTPPLHLTLSLPLPLSTSLSFTYLSTPPPPPHSQSAPPSLHLTLFHIPLNSTPPLTLSLPLPLSTSLSPHIPLNSTPPPHSQFAPPSLHLTLPHIPLYSTPPPHSQDWTLIKGHCTSSTSVSCPTLPPATPKCFNQSDGFYPDFDHQCTRYFRCVNGSVGGEWQCTEGSLWDTSTGSCGKGPRLVCMAQSCQGLSDGAHPTPTTSCTSYYICTDGVRTDHVCPYNTIFDYTIKRCVSSSNSVCYERVCEGRVNGLHAAPHAPCNTYFRCFNGALVSLKTCPKPHQIFDGRKTRV</sequence>
<dbReference type="Gene3D" id="2.170.140.10">
    <property type="entry name" value="Chitin binding domain"/>
    <property type="match status" value="2"/>
</dbReference>
<dbReference type="SMART" id="SM00494">
    <property type="entry name" value="ChtBD2"/>
    <property type="match status" value="3"/>
</dbReference>
<accession>A0AAE1ES42</accession>
<feature type="non-terminal residue" evidence="3">
    <location>
        <position position="351"/>
    </location>
</feature>
<evidence type="ECO:0000256" key="1">
    <source>
        <dbReference type="SAM" id="MobiDB-lite"/>
    </source>
</evidence>
<dbReference type="PROSITE" id="PS50940">
    <property type="entry name" value="CHIT_BIND_II"/>
    <property type="match status" value="2"/>
</dbReference>
<feature type="domain" description="Chitin-binding type-2" evidence="2">
    <location>
        <begin position="245"/>
        <end position="302"/>
    </location>
</feature>
<proteinExistence type="predicted"/>
<comment type="caution">
    <text evidence="3">The sequence shown here is derived from an EMBL/GenBank/DDBJ whole genome shotgun (WGS) entry which is preliminary data.</text>
</comment>
<evidence type="ECO:0000259" key="2">
    <source>
        <dbReference type="PROSITE" id="PS50940"/>
    </source>
</evidence>
<dbReference type="AlphaFoldDB" id="A0AAE1ES42"/>
<gene>
    <name evidence="3" type="ORF">Pcinc_033449</name>
</gene>
<evidence type="ECO:0000313" key="3">
    <source>
        <dbReference type="EMBL" id="KAK3860504.1"/>
    </source>
</evidence>
<dbReference type="InterPro" id="IPR036508">
    <property type="entry name" value="Chitin-bd_dom_sf"/>
</dbReference>
<dbReference type="SUPFAM" id="SSF57625">
    <property type="entry name" value="Invertebrate chitin-binding proteins"/>
    <property type="match status" value="2"/>
</dbReference>